<evidence type="ECO:0000313" key="2">
    <source>
        <dbReference type="EMBL" id="REE29023.1"/>
    </source>
</evidence>
<evidence type="ECO:0000313" key="3">
    <source>
        <dbReference type="Proteomes" id="UP000256864"/>
    </source>
</evidence>
<organism evidence="2 3">
    <name type="scientific">Methanothermobacter defluvii</name>
    <dbReference type="NCBI Taxonomy" id="49339"/>
    <lineage>
        <taxon>Archaea</taxon>
        <taxon>Methanobacteriati</taxon>
        <taxon>Methanobacteriota</taxon>
        <taxon>Methanomada group</taxon>
        <taxon>Methanobacteria</taxon>
        <taxon>Methanobacteriales</taxon>
        <taxon>Methanobacteriaceae</taxon>
        <taxon>Methanothermobacter</taxon>
    </lineage>
</organism>
<dbReference type="AlphaFoldDB" id="A0A371NET7"/>
<dbReference type="GeneID" id="77402724"/>
<feature type="transmembrane region" description="Helical" evidence="1">
    <location>
        <begin position="21"/>
        <end position="40"/>
    </location>
</feature>
<proteinExistence type="predicted"/>
<evidence type="ECO:0000256" key="1">
    <source>
        <dbReference type="SAM" id="Phobius"/>
    </source>
</evidence>
<name>A0A371NET7_9EURY</name>
<comment type="caution">
    <text evidence="2">The sequence shown here is derived from an EMBL/GenBank/DDBJ whole genome shotgun (WGS) entry which is preliminary data.</text>
</comment>
<keyword evidence="3" id="KW-1185">Reference proteome</keyword>
<keyword evidence="1" id="KW-1133">Transmembrane helix</keyword>
<reference evidence="2 3" key="1">
    <citation type="submission" date="2018-07" db="EMBL/GenBank/DDBJ databases">
        <title>Genomic Encyclopedia of Type Strains, Phase IV (KMG-IV): sequencing the most valuable type-strain genomes for metagenomic binning, comparative biology and taxonomic classification.</title>
        <authorList>
            <person name="Goeker M."/>
        </authorList>
    </citation>
    <scope>NUCLEOTIDE SEQUENCE [LARGE SCALE GENOMIC DNA]</scope>
    <source>
        <strain evidence="2 3">DSM 7466</strain>
    </source>
</reference>
<accession>A0A371NET7</accession>
<dbReference type="Proteomes" id="UP000256864">
    <property type="component" value="Unassembled WGS sequence"/>
</dbReference>
<protein>
    <recommendedName>
        <fullName evidence="4">DUF4352 domain-containing protein</fullName>
    </recommendedName>
</protein>
<keyword evidence="1" id="KW-0812">Transmembrane</keyword>
<dbReference type="RefSeq" id="WP_115892458.1">
    <property type="nucleotide sequence ID" value="NZ_QREL01000001.1"/>
</dbReference>
<evidence type="ECO:0008006" key="4">
    <source>
        <dbReference type="Google" id="ProtNLM"/>
    </source>
</evidence>
<gene>
    <name evidence="2" type="ORF">C7452_1056</name>
</gene>
<keyword evidence="1" id="KW-0472">Membrane</keyword>
<dbReference type="EMBL" id="QREL01000001">
    <property type="protein sequence ID" value="REE29023.1"/>
    <property type="molecule type" value="Genomic_DNA"/>
</dbReference>
<sequence>MSSDDDGKTGRLRGWWSKRSSYSRKGIIILGIILWAYFTYSLGYSEGVDSAIEFDEERFQLNIVNYTISPDPDGFCTITVEIQNNYEEPVSVDGISITGFNSREDPLYGWAFGGPVLKPGEKTRIKGTIFEEHPQNFTVGLETQAHIF</sequence>